<keyword evidence="17" id="KW-0464">Manganese</keyword>
<evidence type="ECO:0000256" key="18">
    <source>
        <dbReference type="ARBA" id="ARBA00023268"/>
    </source>
</evidence>
<keyword evidence="5" id="KW-0548">Nucleotidyltransferase</keyword>
<name>A0A9X1QXS6_9FLAO</name>
<keyword evidence="10" id="KW-0378">Hydrolase</keyword>
<evidence type="ECO:0000256" key="16">
    <source>
        <dbReference type="ARBA" id="ARBA00023204"/>
    </source>
</evidence>
<keyword evidence="4" id="KW-0808">Transferase</keyword>
<dbReference type="PROSITE" id="PS50160">
    <property type="entry name" value="DNA_LIGASE_A3"/>
    <property type="match status" value="1"/>
</dbReference>
<evidence type="ECO:0000256" key="7">
    <source>
        <dbReference type="ARBA" id="ARBA00022723"/>
    </source>
</evidence>
<dbReference type="InterPro" id="IPR014146">
    <property type="entry name" value="LigD_ligase_dom"/>
</dbReference>
<keyword evidence="3 22" id="KW-0436">Ligase</keyword>
<evidence type="ECO:0000256" key="19">
    <source>
        <dbReference type="ARBA" id="ARBA00029943"/>
    </source>
</evidence>
<dbReference type="Pfam" id="PF21686">
    <property type="entry name" value="LigD_Prim-Pol"/>
    <property type="match status" value="1"/>
</dbReference>
<dbReference type="Proteomes" id="UP001139461">
    <property type="component" value="Unassembled WGS sequence"/>
</dbReference>
<evidence type="ECO:0000256" key="15">
    <source>
        <dbReference type="ARBA" id="ARBA00023172"/>
    </source>
</evidence>
<comment type="caution">
    <text evidence="22">The sequence shown here is derived from an EMBL/GenBank/DDBJ whole genome shotgun (WGS) entry which is preliminary data.</text>
</comment>
<dbReference type="InterPro" id="IPR014145">
    <property type="entry name" value="LigD_pol_dom"/>
</dbReference>
<dbReference type="GO" id="GO:0005524">
    <property type="term" value="F:ATP binding"/>
    <property type="evidence" value="ECO:0007669"/>
    <property type="project" value="UniProtKB-KW"/>
</dbReference>
<feature type="domain" description="ATP-dependent DNA ligase family profile" evidence="21">
    <location>
        <begin position="282"/>
        <end position="417"/>
    </location>
</feature>
<keyword evidence="7" id="KW-0479">Metal-binding</keyword>
<dbReference type="GO" id="GO:0004527">
    <property type="term" value="F:exonuclease activity"/>
    <property type="evidence" value="ECO:0007669"/>
    <property type="project" value="UniProtKB-KW"/>
</dbReference>
<comment type="cofactor">
    <cofactor evidence="1">
        <name>Mn(2+)</name>
        <dbReference type="ChEBI" id="CHEBI:29035"/>
    </cofactor>
</comment>
<evidence type="ECO:0000256" key="5">
    <source>
        <dbReference type="ARBA" id="ARBA00022695"/>
    </source>
</evidence>
<dbReference type="Pfam" id="PF04679">
    <property type="entry name" value="DNA_ligase_A_C"/>
    <property type="match status" value="1"/>
</dbReference>
<dbReference type="GO" id="GO:0003677">
    <property type="term" value="F:DNA binding"/>
    <property type="evidence" value="ECO:0007669"/>
    <property type="project" value="UniProtKB-KW"/>
</dbReference>
<keyword evidence="11" id="KW-0269">Exonuclease</keyword>
<evidence type="ECO:0000256" key="1">
    <source>
        <dbReference type="ARBA" id="ARBA00001936"/>
    </source>
</evidence>
<dbReference type="InterPro" id="IPR012340">
    <property type="entry name" value="NA-bd_OB-fold"/>
</dbReference>
<dbReference type="InterPro" id="IPR052171">
    <property type="entry name" value="NHEJ_LigD"/>
</dbReference>
<evidence type="ECO:0000256" key="14">
    <source>
        <dbReference type="ARBA" id="ARBA00023125"/>
    </source>
</evidence>
<dbReference type="NCBIfam" id="TIGR02779">
    <property type="entry name" value="NHEJ_ligase_lig"/>
    <property type="match status" value="1"/>
</dbReference>
<dbReference type="PANTHER" id="PTHR42705">
    <property type="entry name" value="BIFUNCTIONAL NON-HOMOLOGOUS END JOINING PROTEIN LIGD"/>
    <property type="match status" value="1"/>
</dbReference>
<evidence type="ECO:0000256" key="20">
    <source>
        <dbReference type="ARBA" id="ARBA00034003"/>
    </source>
</evidence>
<dbReference type="GO" id="GO:0006281">
    <property type="term" value="P:DNA repair"/>
    <property type="evidence" value="ECO:0007669"/>
    <property type="project" value="UniProtKB-KW"/>
</dbReference>
<dbReference type="Gene3D" id="2.40.50.140">
    <property type="entry name" value="Nucleic acid-binding proteins"/>
    <property type="match status" value="1"/>
</dbReference>
<dbReference type="AlphaFoldDB" id="A0A9X1QXS6"/>
<evidence type="ECO:0000256" key="9">
    <source>
        <dbReference type="ARBA" id="ARBA00022763"/>
    </source>
</evidence>
<organism evidence="22 23">
    <name type="scientific">Aequorivita vitellina</name>
    <dbReference type="NCBI Taxonomy" id="2874475"/>
    <lineage>
        <taxon>Bacteria</taxon>
        <taxon>Pseudomonadati</taxon>
        <taxon>Bacteroidota</taxon>
        <taxon>Flavobacteriia</taxon>
        <taxon>Flavobacteriales</taxon>
        <taxon>Flavobacteriaceae</taxon>
        <taxon>Aequorivita</taxon>
    </lineage>
</organism>
<sequence length="805" mass="91427">MALKKYIQKRKFNDTPEPRAELDNENGMRFVIQRHQARRLHYDLRLEMEGVLKSWAIPKGPSMNPAEKRLAIMTEDHPVKYLTFKGVIPKGNYGAGEMDIWDSGTYSIAANKSDADPLEQLHNGDLKIEFFGNKIKGKFALVHTKRGTAKNQWLLIKKKDAYATTSDYDAETFASFVNKSQSQQSFDIHKFVSPMLASPAKKIFKDPDWVFELKWDGYRMLANIYNQQVTLYSRNGISYNSKFALLKKDLERIPHNCILDGEVVILDKDGKPNFQKLQNYKSEKSEGELRYYVFDILHLNGHDTISLSLIERKSFLPEILEDLEYVRFCDHIEGMGPTLYNRAIADGMEGVIAKKADSTYAPGYRSEKWLKIKKTATAEAIICGYTESESGGSLFGSLILGMYQEEKLQYVGNCGSGFSNAEQKKLLQKMQALQTEENPFEGKLPLKGRIPHYITPKLICEVKFSEWTKNGRMRHPIYKGLRHDKNITEINKQPTKTQASAQTKNPTSGLEINGVTVPLSNLVKVYWPDAGYTKYDLIDYYLNISETILPYLVDRPQNLHRHPNGILKPSFYQKDNETPPDWVETVNIYSESSKKEIAYLLCQNDATLLYMANLGCIEINPWNATIQNLEQPTYTVIDIDPSNKNTFEEVIEVAQAVKEVLQLANIDGYPKTSGSSGLHIYIPLGAKYSFEHARDFAKLLCYYVHERLPKLTTMERALNKRDGKIYLDYLQNRRGQTLAAPYCVRPKKGASVSAPLSWSEVVPGLAILDFTIKTMPARIAKTGDIFSPVLVKGIDMEAAINALNA</sequence>
<dbReference type="NCBIfam" id="TIGR02776">
    <property type="entry name" value="NHEJ_ligase_prk"/>
    <property type="match status" value="1"/>
</dbReference>
<accession>A0A9X1QXS6</accession>
<dbReference type="PANTHER" id="PTHR42705:SF3">
    <property type="entry name" value="ATP-DEPENDENT DNA LIGASE"/>
    <property type="match status" value="1"/>
</dbReference>
<dbReference type="InterPro" id="IPR012309">
    <property type="entry name" value="DNA_ligase_ATP-dep_C"/>
</dbReference>
<evidence type="ECO:0000256" key="10">
    <source>
        <dbReference type="ARBA" id="ARBA00022801"/>
    </source>
</evidence>
<keyword evidence="8" id="KW-0547">Nucleotide-binding</keyword>
<evidence type="ECO:0000259" key="21">
    <source>
        <dbReference type="PROSITE" id="PS50160"/>
    </source>
</evidence>
<keyword evidence="18" id="KW-0511">Multifunctional enzyme</keyword>
<evidence type="ECO:0000256" key="11">
    <source>
        <dbReference type="ARBA" id="ARBA00022839"/>
    </source>
</evidence>
<dbReference type="CDD" id="cd07906">
    <property type="entry name" value="Adenylation_DNA_ligase_LigD_LigC"/>
    <property type="match status" value="1"/>
</dbReference>
<gene>
    <name evidence="22" type="primary">ligD</name>
    <name evidence="22" type="ORF">K8089_08460</name>
</gene>
<dbReference type="SUPFAM" id="SSF56091">
    <property type="entry name" value="DNA ligase/mRNA capping enzyme, catalytic domain"/>
    <property type="match status" value="1"/>
</dbReference>
<protein>
    <recommendedName>
        <fullName evidence="2">DNA ligase (ATP)</fullName>
        <ecNumber evidence="2">6.5.1.1</ecNumber>
    </recommendedName>
    <alternativeName>
        <fullName evidence="19">NHEJ DNA polymerase</fullName>
    </alternativeName>
</protein>
<dbReference type="EC" id="6.5.1.1" evidence="2"/>
<dbReference type="GO" id="GO:0006310">
    <property type="term" value="P:DNA recombination"/>
    <property type="evidence" value="ECO:0007669"/>
    <property type="project" value="UniProtKB-KW"/>
</dbReference>
<dbReference type="Pfam" id="PF01068">
    <property type="entry name" value="DNA_ligase_A_M"/>
    <property type="match status" value="1"/>
</dbReference>
<keyword evidence="13" id="KW-0239">DNA-directed DNA polymerase</keyword>
<dbReference type="GO" id="GO:0003910">
    <property type="term" value="F:DNA ligase (ATP) activity"/>
    <property type="evidence" value="ECO:0007669"/>
    <property type="project" value="UniProtKB-EC"/>
</dbReference>
<keyword evidence="6" id="KW-0540">Nuclease</keyword>
<dbReference type="InterPro" id="IPR012310">
    <property type="entry name" value="DNA_ligase_ATP-dep_cent"/>
</dbReference>
<dbReference type="CDD" id="cd04865">
    <property type="entry name" value="LigD_Pol_like_2"/>
    <property type="match status" value="1"/>
</dbReference>
<dbReference type="InterPro" id="IPR014144">
    <property type="entry name" value="LigD_PE_domain"/>
</dbReference>
<dbReference type="Gene3D" id="3.90.920.10">
    <property type="entry name" value="DNA primase, PRIM domain"/>
    <property type="match status" value="1"/>
</dbReference>
<dbReference type="Pfam" id="PF13298">
    <property type="entry name" value="LigD_N"/>
    <property type="match status" value="1"/>
</dbReference>
<proteinExistence type="predicted"/>
<dbReference type="GO" id="GO:0046872">
    <property type="term" value="F:metal ion binding"/>
    <property type="evidence" value="ECO:0007669"/>
    <property type="project" value="UniProtKB-KW"/>
</dbReference>
<evidence type="ECO:0000256" key="13">
    <source>
        <dbReference type="ARBA" id="ARBA00022932"/>
    </source>
</evidence>
<dbReference type="InterPro" id="IPR014143">
    <property type="entry name" value="NHEJ_ligase_prk"/>
</dbReference>
<keyword evidence="9" id="KW-0227">DNA damage</keyword>
<dbReference type="NCBIfam" id="TIGR02778">
    <property type="entry name" value="ligD_pol"/>
    <property type="match status" value="1"/>
</dbReference>
<evidence type="ECO:0000256" key="8">
    <source>
        <dbReference type="ARBA" id="ARBA00022741"/>
    </source>
</evidence>
<dbReference type="Gene3D" id="3.30.470.30">
    <property type="entry name" value="DNA ligase/mRNA capping enzyme"/>
    <property type="match status" value="1"/>
</dbReference>
<dbReference type="GO" id="GO:0003887">
    <property type="term" value="F:DNA-directed DNA polymerase activity"/>
    <property type="evidence" value="ECO:0007669"/>
    <property type="project" value="UniProtKB-KW"/>
</dbReference>
<keyword evidence="14" id="KW-0238">DNA-binding</keyword>
<evidence type="ECO:0000256" key="3">
    <source>
        <dbReference type="ARBA" id="ARBA00022598"/>
    </source>
</evidence>
<evidence type="ECO:0000313" key="23">
    <source>
        <dbReference type="Proteomes" id="UP001139461"/>
    </source>
</evidence>
<evidence type="ECO:0000256" key="12">
    <source>
        <dbReference type="ARBA" id="ARBA00022840"/>
    </source>
</evidence>
<dbReference type="SUPFAM" id="SSF50249">
    <property type="entry name" value="Nucleic acid-binding proteins"/>
    <property type="match status" value="1"/>
</dbReference>
<reference evidence="22" key="1">
    <citation type="submission" date="2021-09" db="EMBL/GenBank/DDBJ databases">
        <title>Genome of Aequorivita sp. strain F47161.</title>
        <authorList>
            <person name="Wang Y."/>
        </authorList>
    </citation>
    <scope>NUCLEOTIDE SEQUENCE</scope>
    <source>
        <strain evidence="22">F47161</strain>
    </source>
</reference>
<evidence type="ECO:0000256" key="6">
    <source>
        <dbReference type="ARBA" id="ARBA00022722"/>
    </source>
</evidence>
<dbReference type="NCBIfam" id="TIGR02777">
    <property type="entry name" value="LigD_PE_dom"/>
    <property type="match status" value="1"/>
</dbReference>
<comment type="catalytic activity">
    <reaction evidence="20">
        <text>ATP + (deoxyribonucleotide)n-3'-hydroxyl + 5'-phospho-(deoxyribonucleotide)m = (deoxyribonucleotide)n+m + AMP + diphosphate.</text>
        <dbReference type="EC" id="6.5.1.1"/>
    </reaction>
</comment>
<dbReference type="Gene3D" id="3.30.1490.70">
    <property type="match status" value="1"/>
</dbReference>
<dbReference type="RefSeq" id="WP_237602842.1">
    <property type="nucleotide sequence ID" value="NZ_JAIRBA010000014.1"/>
</dbReference>
<keyword evidence="23" id="KW-1185">Reference proteome</keyword>
<dbReference type="CDD" id="cd07971">
    <property type="entry name" value="OBF_DNA_ligase_LigD"/>
    <property type="match status" value="1"/>
</dbReference>
<evidence type="ECO:0000256" key="17">
    <source>
        <dbReference type="ARBA" id="ARBA00023211"/>
    </source>
</evidence>
<evidence type="ECO:0000256" key="2">
    <source>
        <dbReference type="ARBA" id="ARBA00012727"/>
    </source>
</evidence>
<keyword evidence="16" id="KW-0234">DNA repair</keyword>
<dbReference type="EMBL" id="JAIRBA010000014">
    <property type="protein sequence ID" value="MCG2419053.1"/>
    <property type="molecule type" value="Genomic_DNA"/>
</dbReference>
<keyword evidence="12" id="KW-0067">ATP-binding</keyword>
<evidence type="ECO:0000313" key="22">
    <source>
        <dbReference type="EMBL" id="MCG2419053.1"/>
    </source>
</evidence>
<evidence type="ECO:0000256" key="4">
    <source>
        <dbReference type="ARBA" id="ARBA00022679"/>
    </source>
</evidence>
<keyword evidence="15" id="KW-0233">DNA recombination</keyword>